<dbReference type="InterPro" id="IPR045939">
    <property type="entry name" value="YhcR_N"/>
</dbReference>
<accession>A0AA44BES4</accession>
<protein>
    <recommendedName>
        <fullName evidence="3">Polymerase/histidinol phosphatase N-terminal domain-containing protein</fullName>
    </recommendedName>
</protein>
<feature type="compositionally biased region" description="Acidic residues" evidence="1">
    <location>
        <begin position="1844"/>
        <end position="1855"/>
    </location>
</feature>
<feature type="compositionally biased region" description="Basic and acidic residues" evidence="1">
    <location>
        <begin position="1856"/>
        <end position="1915"/>
    </location>
</feature>
<dbReference type="Gene3D" id="3.20.20.140">
    <property type="entry name" value="Metal-dependent hydrolases"/>
    <property type="match status" value="1"/>
</dbReference>
<dbReference type="CDD" id="cd04486">
    <property type="entry name" value="YhcR_OBF_like"/>
    <property type="match status" value="1"/>
</dbReference>
<feature type="signal peptide" evidence="2">
    <location>
        <begin position="1"/>
        <end position="31"/>
    </location>
</feature>
<feature type="chain" id="PRO_5041406881" description="Polymerase/histidinol phosphatase N-terminal domain-containing protein" evidence="2">
    <location>
        <begin position="32"/>
        <end position="1915"/>
    </location>
</feature>
<dbReference type="SMART" id="SM00481">
    <property type="entry name" value="POLIIIAc"/>
    <property type="match status" value="1"/>
</dbReference>
<evidence type="ECO:0000313" key="4">
    <source>
        <dbReference type="EMBL" id="NBG89609.1"/>
    </source>
</evidence>
<dbReference type="RefSeq" id="WP_160723447.1">
    <property type="nucleotide sequence ID" value="NZ_SUMG01000034.1"/>
</dbReference>
<dbReference type="Proteomes" id="UP000449710">
    <property type="component" value="Unassembled WGS sequence"/>
</dbReference>
<gene>
    <name evidence="4" type="ORF">ISALK_14080</name>
</gene>
<proteinExistence type="predicted"/>
<keyword evidence="2" id="KW-0732">Signal</keyword>
<keyword evidence="5" id="KW-1185">Reference proteome</keyword>
<comment type="caution">
    <text evidence="4">The sequence shown here is derived from an EMBL/GenBank/DDBJ whole genome shotgun (WGS) entry which is preliminary data.</text>
</comment>
<dbReference type="SUPFAM" id="SSF52317">
    <property type="entry name" value="Class I glutamine amidotransferase-like"/>
    <property type="match status" value="1"/>
</dbReference>
<sequence length="1915" mass="212098">MNRSMSKKLSILLAVVMVITSFFSFSAPVFAYENPGEEGVYIETFDNLDNTSQSYIDGSFTGNYGIEWHYQGGRGSLGSYEIDGKGLMLGGIRDDSRIYAEDIPGGIQEFAVDLKKGFTNNNARAVELFINDESYGVFDLDLEDTGVQVFSVEDIDVEGDFTLELRHASGESDRAQIVVDNIRWASMEEPDNGDDPGDGDDDDLEVMPVEEVREAELGTEVVAEGIVTTKPGSFGGQGFYIQDETGGIYSFTGNEDMVSEVDRGKTVRIFGERGEFRGQSQISIDALEVVDENTVEPDPKSIEVEGIEDGEHDGVLVALSEVEVLELIRESYDTATIKVTDGANDGTLRLDNRTGDDYDDVAAMLQEEDIIDVTGVVQHNEFGERIMLRGVEDIYLEEAPPEGVLTVQEAIDNNEGEGTVEGYIVGTVISGGNYQLEPPFTSDTNLAMADDPEETDPDKILPVQLPAGSIRSELNLEDNPDNYHRKVQITGDLEDYFGVPGLRSPSEYQWADSEDEEDPEEPIEGVLSPLEAKKIPMEVEVTVTGTVTHVFSAREAYIQDDMGGLQVNLPGIGDVIQSGDEVEITGELGIFRGELQFVPGDLEESIEILSQDNELPEAKEVSLKSVAQTNNYMNVSEVLEQYEDNEETVTVKGVITETLPNNEFAMEIRDLHDDGETINVALPAGYRDDFNPELNPDAVGRVVLVTGQQDNYFGEPAIRQTSDWDPINEVSTAGEFHVGFDVEGMLVETMYPGEVRGTDNHGFTLRDEEDSAYVYSGRAKNFDLDSIEEGDWYFVEGIVGFYDRAQLKLMDGEDLRLTAGPGQQDPTLPLVLNPKPAPFTTVYDNTPLISVDLEASEVQGAGDILYDEIKMYLNGEEVDANVDQENDHVSYQVPEDLAIGDQDVEVHVPDSNGGVNEFAWFFTVQIPDTDFNFFYGIPHAHTAYSDGAGDPTQAFNHARDRGVDFLAITDHSNWLDGVTDGNFEYDQSRDEYVERNHPETGEPSEWLSTRLEAEAFNSENEDFLALRGFEQTSSIWGHANTINSSTYVEAKSQMVPLRDYYEWAADVSTRPGENVFNMFNHPNWPDDSFADLAYVPDMDRYFNGIEVANGAPPYSYTRSEGHYWKALDNGWRVGAMNAQDNHAENWGDPDTLTAVIAEDLTTDSVVDAMNERRMYSTETRTLELTFKGNDHWMGSVIDVDPGEDIDFEILAEDSEVDIQKIQLITNGGTIIDEMTFDGGTDSAQWSPSVEAAGGAEWFVVKVIHDMGLWGTSSPIFTAGGEYDLKLTALNVDPDPTLPGFETELTATVANMGIRHVDEEVEVSFYLNDPEDEDMLIGKDTYSDRMTSGSNVELSTEWTPDPDIEPGRHRIYAVLTDIDGVTTVTEISSGVTVVNPIGKRIMIDNSHNNTDVPGTVLEMIEMLRLYGYEAVLNEEPITEELLEDFDVMIINVPDSENDNFTDSETEAIGNWVDDGGSVMVANKSNHGNNPLMLNPLMRDMGTTIRFNDDNVYEPEDSDKYTGGMVWSIVSYNLPYTQSGLNRNMEAVRIFSGSSLVAEDEDGNYIPLTNNEETNLEILLGGNETSYTANPGPSAHVYNEKGDLNGEDIPIIAKEEVGSGKVVAAGRHFYSDFEIGNDQSNTALTLEIIDWLADYDRYMTIEEVRQEAAEGDIVSVRGTVTAPTDHFFDVFYIQDETSGVNVYGTQAKNNLPVGTEVLVTGEVMYFEGELEIAFDEYNYQVLYVGPVDEVEPIELSTKEAMEDQYAGMLVTTKGKIVEHNQTESYFVVNDGSGDARIHVDGYVGADMGRFEEGDFVQVTGNASVGSEGARIRVRFYEDMELIDPFDIEDPEEPEEPDETHPSDRSRRPETPGERNNPEEPPRHGRPDHAGGPNKEERGNGRGRPDHAGGPNHRHEQQ</sequence>
<dbReference type="EMBL" id="SUMG01000034">
    <property type="protein sequence ID" value="NBG89609.1"/>
    <property type="molecule type" value="Genomic_DNA"/>
</dbReference>
<evidence type="ECO:0000259" key="3">
    <source>
        <dbReference type="SMART" id="SM00481"/>
    </source>
</evidence>
<feature type="domain" description="Polymerase/histidinol phosphatase N-terminal" evidence="3">
    <location>
        <begin position="936"/>
        <end position="1035"/>
    </location>
</feature>
<reference evidence="4 5" key="1">
    <citation type="submission" date="2019-04" db="EMBL/GenBank/DDBJ databases">
        <title>Isachenkonia alkalipeptolytica gen. nov. sp. nov. a new anaerobic, alkiliphilic organothrophic bacterium capable to reduce synthesized ferrihydrite isolated from a soda lake.</title>
        <authorList>
            <person name="Toshchakov S.V."/>
            <person name="Zavarzina D.G."/>
            <person name="Zhilina T.N."/>
            <person name="Kostrikina N.A."/>
            <person name="Kublanov I.V."/>
        </authorList>
    </citation>
    <scope>NUCLEOTIDE SEQUENCE [LARGE SCALE GENOMIC DNA]</scope>
    <source>
        <strain evidence="4 5">Z-1701</strain>
    </source>
</reference>
<dbReference type="Gene3D" id="3.40.50.880">
    <property type="match status" value="1"/>
</dbReference>
<evidence type="ECO:0000256" key="2">
    <source>
        <dbReference type="SAM" id="SignalP"/>
    </source>
</evidence>
<name>A0AA44BES4_9CLOT</name>
<dbReference type="InterPro" id="IPR003141">
    <property type="entry name" value="Pol/His_phosphatase_N"/>
</dbReference>
<evidence type="ECO:0000256" key="1">
    <source>
        <dbReference type="SAM" id="MobiDB-lite"/>
    </source>
</evidence>
<dbReference type="NCBIfam" id="NF038032">
    <property type="entry name" value="CehA_McbA_metalo"/>
    <property type="match status" value="1"/>
</dbReference>
<evidence type="ECO:0000313" key="5">
    <source>
        <dbReference type="Proteomes" id="UP000449710"/>
    </source>
</evidence>
<dbReference type="InterPro" id="IPR013783">
    <property type="entry name" value="Ig-like_fold"/>
</dbReference>
<feature type="region of interest" description="Disordered" evidence="1">
    <location>
        <begin position="1844"/>
        <end position="1915"/>
    </location>
</feature>
<organism evidence="4 5">
    <name type="scientific">Isachenkonia alkalipeptolytica</name>
    <dbReference type="NCBI Taxonomy" id="2565777"/>
    <lineage>
        <taxon>Bacteria</taxon>
        <taxon>Bacillati</taxon>
        <taxon>Bacillota</taxon>
        <taxon>Clostridia</taxon>
        <taxon>Eubacteriales</taxon>
        <taxon>Clostridiaceae</taxon>
        <taxon>Isachenkonia</taxon>
    </lineage>
</organism>
<dbReference type="InterPro" id="IPR029062">
    <property type="entry name" value="Class_I_gatase-like"/>
</dbReference>
<dbReference type="Pfam" id="PF19886">
    <property type="entry name" value="DUF6359"/>
    <property type="match status" value="2"/>
</dbReference>
<dbReference type="InterPro" id="IPR016195">
    <property type="entry name" value="Pol/histidinol_Pase-like"/>
</dbReference>
<dbReference type="Gene3D" id="2.60.40.10">
    <property type="entry name" value="Immunoglobulins"/>
    <property type="match status" value="1"/>
</dbReference>
<dbReference type="SUPFAM" id="SSF89550">
    <property type="entry name" value="PHP domain-like"/>
    <property type="match status" value="1"/>
</dbReference>